<feature type="domain" description="Phosphatidic acid phosphatase type 2/haloperoxidase" evidence="7">
    <location>
        <begin position="88"/>
        <end position="225"/>
    </location>
</feature>
<proteinExistence type="inferred from homology"/>
<dbReference type="PANTHER" id="PTHR10165">
    <property type="entry name" value="LIPID PHOSPHATE PHOSPHATASE"/>
    <property type="match status" value="1"/>
</dbReference>
<keyword evidence="5 6" id="KW-0472">Membrane</keyword>
<comment type="subcellular location">
    <subcellularLocation>
        <location evidence="1">Membrane</location>
        <topology evidence="1">Multi-pass membrane protein</topology>
    </subcellularLocation>
</comment>
<evidence type="ECO:0000259" key="7">
    <source>
        <dbReference type="SMART" id="SM00014"/>
    </source>
</evidence>
<dbReference type="GO" id="GO:0006644">
    <property type="term" value="P:phospholipid metabolic process"/>
    <property type="evidence" value="ECO:0007669"/>
    <property type="project" value="InterPro"/>
</dbReference>
<dbReference type="PANTHER" id="PTHR10165:SF35">
    <property type="entry name" value="RE23632P"/>
    <property type="match status" value="1"/>
</dbReference>
<dbReference type="OrthoDB" id="10030083at2759"/>
<reference evidence="8" key="1">
    <citation type="journal article" date="2019" name="bioRxiv">
        <title>The Genome of the Zebra Mussel, Dreissena polymorpha: A Resource for Invasive Species Research.</title>
        <authorList>
            <person name="McCartney M.A."/>
            <person name="Auch B."/>
            <person name="Kono T."/>
            <person name="Mallez S."/>
            <person name="Zhang Y."/>
            <person name="Obille A."/>
            <person name="Becker A."/>
            <person name="Abrahante J.E."/>
            <person name="Garbe J."/>
            <person name="Badalamenti J.P."/>
            <person name="Herman A."/>
            <person name="Mangelson H."/>
            <person name="Liachko I."/>
            <person name="Sullivan S."/>
            <person name="Sone E.D."/>
            <person name="Koren S."/>
            <person name="Silverstein K.A.T."/>
            <person name="Beckman K.B."/>
            <person name="Gohl D.M."/>
        </authorList>
    </citation>
    <scope>NUCLEOTIDE SEQUENCE</scope>
    <source>
        <strain evidence="8">Duluth1</strain>
        <tissue evidence="8">Whole animal</tissue>
    </source>
</reference>
<gene>
    <name evidence="8" type="ORF">DPMN_168821</name>
</gene>
<feature type="transmembrane region" description="Helical" evidence="6">
    <location>
        <begin position="86"/>
        <end position="108"/>
    </location>
</feature>
<protein>
    <recommendedName>
        <fullName evidence="7">Phosphatidic acid phosphatase type 2/haloperoxidase domain-containing protein</fullName>
    </recommendedName>
</protein>
<evidence type="ECO:0000256" key="2">
    <source>
        <dbReference type="ARBA" id="ARBA00008816"/>
    </source>
</evidence>
<organism evidence="8 9">
    <name type="scientific">Dreissena polymorpha</name>
    <name type="common">Zebra mussel</name>
    <name type="synonym">Mytilus polymorpha</name>
    <dbReference type="NCBI Taxonomy" id="45954"/>
    <lineage>
        <taxon>Eukaryota</taxon>
        <taxon>Metazoa</taxon>
        <taxon>Spiralia</taxon>
        <taxon>Lophotrochozoa</taxon>
        <taxon>Mollusca</taxon>
        <taxon>Bivalvia</taxon>
        <taxon>Autobranchia</taxon>
        <taxon>Heteroconchia</taxon>
        <taxon>Euheterodonta</taxon>
        <taxon>Imparidentia</taxon>
        <taxon>Neoheterodontei</taxon>
        <taxon>Myida</taxon>
        <taxon>Dreissenoidea</taxon>
        <taxon>Dreissenidae</taxon>
        <taxon>Dreissena</taxon>
    </lineage>
</organism>
<dbReference type="InterPro" id="IPR036938">
    <property type="entry name" value="PAP2/HPO_sf"/>
</dbReference>
<feature type="transmembrane region" description="Helical" evidence="6">
    <location>
        <begin position="210"/>
        <end position="228"/>
    </location>
</feature>
<keyword evidence="4 6" id="KW-1133">Transmembrane helix</keyword>
<dbReference type="GO" id="GO:0008195">
    <property type="term" value="F:phosphatidate phosphatase activity"/>
    <property type="evidence" value="ECO:0007669"/>
    <property type="project" value="TreeGrafter"/>
</dbReference>
<dbReference type="Proteomes" id="UP000828390">
    <property type="component" value="Unassembled WGS sequence"/>
</dbReference>
<dbReference type="GO" id="GO:0046839">
    <property type="term" value="P:phospholipid dephosphorylation"/>
    <property type="evidence" value="ECO:0007669"/>
    <property type="project" value="TreeGrafter"/>
</dbReference>
<evidence type="ECO:0000256" key="3">
    <source>
        <dbReference type="ARBA" id="ARBA00022692"/>
    </source>
</evidence>
<evidence type="ECO:0000256" key="5">
    <source>
        <dbReference type="ARBA" id="ARBA00023136"/>
    </source>
</evidence>
<evidence type="ECO:0000256" key="6">
    <source>
        <dbReference type="SAM" id="Phobius"/>
    </source>
</evidence>
<dbReference type="Pfam" id="PF01569">
    <property type="entry name" value="PAP2"/>
    <property type="match status" value="1"/>
</dbReference>
<dbReference type="GO" id="GO:0016020">
    <property type="term" value="C:membrane"/>
    <property type="evidence" value="ECO:0007669"/>
    <property type="project" value="UniProtKB-SubCell"/>
</dbReference>
<evidence type="ECO:0000256" key="4">
    <source>
        <dbReference type="ARBA" id="ARBA00022989"/>
    </source>
</evidence>
<dbReference type="SMART" id="SM00014">
    <property type="entry name" value="acidPPc"/>
    <property type="match status" value="1"/>
</dbReference>
<evidence type="ECO:0000256" key="1">
    <source>
        <dbReference type="ARBA" id="ARBA00004141"/>
    </source>
</evidence>
<evidence type="ECO:0000313" key="8">
    <source>
        <dbReference type="EMBL" id="KAH3790616.1"/>
    </source>
</evidence>
<dbReference type="Gene3D" id="1.20.144.10">
    <property type="entry name" value="Phosphatidic acid phosphatase type 2/haloperoxidase"/>
    <property type="match status" value="1"/>
</dbReference>
<evidence type="ECO:0000313" key="9">
    <source>
        <dbReference type="Proteomes" id="UP000828390"/>
    </source>
</evidence>
<keyword evidence="9" id="KW-1185">Reference proteome</keyword>
<accession>A0A9D4F5V6</accession>
<name>A0A9D4F5V6_DREPO</name>
<dbReference type="EMBL" id="JAIWYP010000008">
    <property type="protein sequence ID" value="KAH3790616.1"/>
    <property type="molecule type" value="Genomic_DNA"/>
</dbReference>
<feature type="transmembrane region" description="Helical" evidence="6">
    <location>
        <begin position="57"/>
        <end position="74"/>
    </location>
</feature>
<feature type="transmembrane region" description="Helical" evidence="6">
    <location>
        <begin position="178"/>
        <end position="198"/>
    </location>
</feature>
<dbReference type="AlphaFoldDB" id="A0A9D4F5V6"/>
<dbReference type="InterPro" id="IPR000326">
    <property type="entry name" value="PAP2/HPO"/>
</dbReference>
<comment type="similarity">
    <text evidence="2">Belongs to the PA-phosphatase related phosphoesterase family.</text>
</comment>
<reference evidence="8" key="2">
    <citation type="submission" date="2020-11" db="EMBL/GenBank/DDBJ databases">
        <authorList>
            <person name="McCartney M.A."/>
            <person name="Auch B."/>
            <person name="Kono T."/>
            <person name="Mallez S."/>
            <person name="Becker A."/>
            <person name="Gohl D.M."/>
            <person name="Silverstein K.A.T."/>
            <person name="Koren S."/>
            <person name="Bechman K.B."/>
            <person name="Herman A."/>
            <person name="Abrahante J.E."/>
            <person name="Garbe J."/>
        </authorList>
    </citation>
    <scope>NUCLEOTIDE SEQUENCE</scope>
    <source>
        <strain evidence="8">Duluth1</strain>
        <tissue evidence="8">Whole animal</tissue>
    </source>
</reference>
<dbReference type="CDD" id="cd03390">
    <property type="entry name" value="PAP2_containing_1_like"/>
    <property type="match status" value="1"/>
</dbReference>
<dbReference type="InterPro" id="IPR043216">
    <property type="entry name" value="PAP-like"/>
</dbReference>
<dbReference type="SUPFAM" id="SSF48317">
    <property type="entry name" value="Acid phosphatase/Vanadium-dependent haloperoxidase"/>
    <property type="match status" value="1"/>
</dbReference>
<comment type="caution">
    <text evidence="8">The sequence shown here is derived from an EMBL/GenBank/DDBJ whole genome shotgun (WGS) entry which is preliminary data.</text>
</comment>
<feature type="transmembrane region" description="Helical" evidence="6">
    <location>
        <begin position="148"/>
        <end position="166"/>
    </location>
</feature>
<keyword evidence="3 6" id="KW-0812">Transmembrane</keyword>
<sequence length="275" mass="31261">MKKMYSTNMKVEIAMRVFLIGFFFYTDKAPGFRRKIQPEEFWLYNFPRSESYYPSSYLWLTVFCVPSLTAWCVYQFTKDLVDTVQFLLGVYMSVFLTADITNCLKLTVGRPRPDFLARCFPDGNVEDPEKCKGSLKDVIDGYKSFPSGHSALIFGCLAYIALYLAGKLHVCNARGRGSAWRIVCVILPLLWATLVAVSRTADYHHHWQDVTVGSILGLVISFVTYRSYYPSLMRLNSDVPYVSISNTVTIPYTDRLTMPEVAISMSGPLDTLKTT</sequence>